<organism evidence="2 3">
    <name type="scientific">Dictyobacter aurantiacus</name>
    <dbReference type="NCBI Taxonomy" id="1936993"/>
    <lineage>
        <taxon>Bacteria</taxon>
        <taxon>Bacillati</taxon>
        <taxon>Chloroflexota</taxon>
        <taxon>Ktedonobacteria</taxon>
        <taxon>Ktedonobacterales</taxon>
        <taxon>Dictyobacteraceae</taxon>
        <taxon>Dictyobacter</taxon>
    </lineage>
</organism>
<evidence type="ECO:0000313" key="3">
    <source>
        <dbReference type="Proteomes" id="UP000287224"/>
    </source>
</evidence>
<reference evidence="3" key="1">
    <citation type="submission" date="2018-12" db="EMBL/GenBank/DDBJ databases">
        <title>Tengunoibacter tsumagoiensis gen. nov., sp. nov., Dictyobacter kobayashii sp. nov., D. alpinus sp. nov., and D. joshuensis sp. nov. and description of Dictyobacteraceae fam. nov. within the order Ktedonobacterales isolated from Tengu-no-mugimeshi.</title>
        <authorList>
            <person name="Wang C.M."/>
            <person name="Zheng Y."/>
            <person name="Sakai Y."/>
            <person name="Toyoda A."/>
            <person name="Minakuchi Y."/>
            <person name="Abe K."/>
            <person name="Yokota A."/>
            <person name="Yabe S."/>
        </authorList>
    </citation>
    <scope>NUCLEOTIDE SEQUENCE [LARGE SCALE GENOMIC DNA]</scope>
    <source>
        <strain evidence="3">S-27</strain>
    </source>
</reference>
<keyword evidence="3" id="KW-1185">Reference proteome</keyword>
<dbReference type="Proteomes" id="UP000287224">
    <property type="component" value="Unassembled WGS sequence"/>
</dbReference>
<dbReference type="EMBL" id="BIFQ01000001">
    <property type="protein sequence ID" value="GCE05601.1"/>
    <property type="molecule type" value="Genomic_DNA"/>
</dbReference>
<proteinExistence type="predicted"/>
<dbReference type="AlphaFoldDB" id="A0A401ZFD1"/>
<dbReference type="RefSeq" id="WP_126596635.1">
    <property type="nucleotide sequence ID" value="NZ_BIFQ01000001.1"/>
</dbReference>
<accession>A0A401ZFD1</accession>
<sequence>MNKRQFLCFVCTLLLGLVCFCLFMQSGPSTSWAIVAMIAFLIVLGIIVYYFLNWSIKAWLE</sequence>
<evidence type="ECO:0000313" key="2">
    <source>
        <dbReference type="EMBL" id="GCE05601.1"/>
    </source>
</evidence>
<gene>
    <name evidence="2" type="ORF">KDAU_29300</name>
</gene>
<comment type="caution">
    <text evidence="2">The sequence shown here is derived from an EMBL/GenBank/DDBJ whole genome shotgun (WGS) entry which is preliminary data.</text>
</comment>
<keyword evidence="1" id="KW-1133">Transmembrane helix</keyword>
<name>A0A401ZFD1_9CHLR</name>
<keyword evidence="1" id="KW-0472">Membrane</keyword>
<protein>
    <submittedName>
        <fullName evidence="2">Uncharacterized protein</fullName>
    </submittedName>
</protein>
<evidence type="ECO:0000256" key="1">
    <source>
        <dbReference type="SAM" id="Phobius"/>
    </source>
</evidence>
<keyword evidence="1" id="KW-0812">Transmembrane</keyword>
<feature type="transmembrane region" description="Helical" evidence="1">
    <location>
        <begin position="31"/>
        <end position="52"/>
    </location>
</feature>